<evidence type="ECO:0000313" key="2">
    <source>
        <dbReference type="EMBL" id="KAF6485255.1"/>
    </source>
</evidence>
<keyword evidence="3" id="KW-1185">Reference proteome</keyword>
<reference evidence="2 3" key="1">
    <citation type="journal article" date="2020" name="Nature">
        <title>Six reference-quality genomes reveal evolution of bat adaptations.</title>
        <authorList>
            <person name="Jebb D."/>
            <person name="Huang Z."/>
            <person name="Pippel M."/>
            <person name="Hughes G.M."/>
            <person name="Lavrichenko K."/>
            <person name="Devanna P."/>
            <person name="Winkler S."/>
            <person name="Jermiin L.S."/>
            <person name="Skirmuntt E.C."/>
            <person name="Katzourakis A."/>
            <person name="Burkitt-Gray L."/>
            <person name="Ray D.A."/>
            <person name="Sullivan K.A.M."/>
            <person name="Roscito J.G."/>
            <person name="Kirilenko B.M."/>
            <person name="Davalos L.M."/>
            <person name="Corthals A.P."/>
            <person name="Power M.L."/>
            <person name="Jones G."/>
            <person name="Ransome R.D."/>
            <person name="Dechmann D.K.N."/>
            <person name="Locatelli A.G."/>
            <person name="Puechmaille S.J."/>
            <person name="Fedrigo O."/>
            <person name="Jarvis E.D."/>
            <person name="Hiller M."/>
            <person name="Vernes S.C."/>
            <person name="Myers E.W."/>
            <person name="Teeling E.C."/>
        </authorList>
    </citation>
    <scope>NUCLEOTIDE SEQUENCE [LARGE SCALE GENOMIC DNA]</scope>
    <source>
        <strain evidence="2">MRouAeg1</strain>
        <tissue evidence="2">Muscle</tissue>
    </source>
</reference>
<evidence type="ECO:0000313" key="3">
    <source>
        <dbReference type="Proteomes" id="UP000593571"/>
    </source>
</evidence>
<organism evidence="2 3">
    <name type="scientific">Rousettus aegyptiacus</name>
    <name type="common">Egyptian fruit bat</name>
    <name type="synonym">Pteropus aegyptiacus</name>
    <dbReference type="NCBI Taxonomy" id="9407"/>
    <lineage>
        <taxon>Eukaryota</taxon>
        <taxon>Metazoa</taxon>
        <taxon>Chordata</taxon>
        <taxon>Craniata</taxon>
        <taxon>Vertebrata</taxon>
        <taxon>Euteleostomi</taxon>
        <taxon>Mammalia</taxon>
        <taxon>Eutheria</taxon>
        <taxon>Laurasiatheria</taxon>
        <taxon>Chiroptera</taxon>
        <taxon>Yinpterochiroptera</taxon>
        <taxon>Pteropodoidea</taxon>
        <taxon>Pteropodidae</taxon>
        <taxon>Rousettinae</taxon>
        <taxon>Rousettus</taxon>
    </lineage>
</organism>
<comment type="caution">
    <text evidence="2">The sequence shown here is derived from an EMBL/GenBank/DDBJ whole genome shotgun (WGS) entry which is preliminary data.</text>
</comment>
<dbReference type="EMBL" id="JACASE010000003">
    <property type="protein sequence ID" value="KAF6485255.1"/>
    <property type="molecule type" value="Genomic_DNA"/>
</dbReference>
<name>A0A7J8IM50_ROUAE</name>
<feature type="region of interest" description="Disordered" evidence="1">
    <location>
        <begin position="48"/>
        <end position="123"/>
    </location>
</feature>
<sequence length="144" mass="15844">MGWQGHSPGTDTEPQQRAGARPESTRGRTFASVMALWRRRDVIRTHAAFGQRGQSRQLANDPVPCLPPPPVPTREMLASSMGSQSQAGCGSMCDDDDPGRQQEGSQSRGLRVETPRTQSSQLTMRKVDRVGLFTLRTPVTTCHR</sequence>
<dbReference type="Proteomes" id="UP000593571">
    <property type="component" value="Unassembled WGS sequence"/>
</dbReference>
<protein>
    <submittedName>
        <fullName evidence="2">Uncharacterized protein</fullName>
    </submittedName>
</protein>
<dbReference type="AlphaFoldDB" id="A0A7J8IM50"/>
<accession>A0A7J8IM50</accession>
<evidence type="ECO:0000256" key="1">
    <source>
        <dbReference type="SAM" id="MobiDB-lite"/>
    </source>
</evidence>
<feature type="region of interest" description="Disordered" evidence="1">
    <location>
        <begin position="1"/>
        <end position="29"/>
    </location>
</feature>
<gene>
    <name evidence="2" type="ORF">HJG63_010509</name>
</gene>
<proteinExistence type="predicted"/>